<dbReference type="AlphaFoldDB" id="A0AAI9SZP5"/>
<sequence>MDLIQQYVSDSDNGETQSDSEREAEAAEAADTEDFDDQPSNFSLPPPPRILIYSQQYQNMLSKPRALLFTFIPWMPSLVVLRKLELIVEQVISQVPALSENYNFVVPNKDLGRYQRHHITIALINQEQQQEPLYLDNVIQMLKALPKPKGEPRKKTRDINSALGLIQNPTKYSLPLGFENKLTVEKGRLTTNLFLTAHLKMTSENYEYLQSIRDIFVKKVNISGPPPIFQDFDSPLHISIATGYQKRAKLSDEALLEANEKISALDIGKTLCDITVDIDELCVQKGSHRDVLTLNLLDQ</sequence>
<dbReference type="GeneID" id="73378765"/>
<reference evidence="2" key="1">
    <citation type="journal article" date="2022" name="DNA Res.">
        <title>Genome analysis of five recently described species of the CUG-Ser clade uncovers Candida theae as a new hybrid lineage with pathogenic potential in the Candida parapsilosis species complex.</title>
        <authorList>
            <person name="Mixao V."/>
            <person name="Del Olmo V."/>
            <person name="Hegedusova E."/>
            <person name="Saus E."/>
            <person name="Pryszcz L."/>
            <person name="Cillingova A."/>
            <person name="Nosek J."/>
            <person name="Gabaldon T."/>
        </authorList>
    </citation>
    <scope>NUCLEOTIDE SEQUENCE</scope>
    <source>
        <strain evidence="2">CBS 10844</strain>
    </source>
</reference>
<dbReference type="EMBL" id="JAHUZD010000026">
    <property type="protein sequence ID" value="KAI3405929.2"/>
    <property type="molecule type" value="Genomic_DNA"/>
</dbReference>
<dbReference type="RefSeq" id="XP_049181674.1">
    <property type="nucleotide sequence ID" value="XM_049322240.1"/>
</dbReference>
<proteinExistence type="predicted"/>
<comment type="caution">
    <text evidence="2">The sequence shown here is derived from an EMBL/GenBank/DDBJ whole genome shotgun (WGS) entry which is preliminary data.</text>
</comment>
<protein>
    <submittedName>
        <fullName evidence="2">Uncharacterized protein</fullName>
    </submittedName>
</protein>
<evidence type="ECO:0000313" key="3">
    <source>
        <dbReference type="Proteomes" id="UP001202479"/>
    </source>
</evidence>
<keyword evidence="3" id="KW-1185">Reference proteome</keyword>
<gene>
    <name evidence="2" type="ORF">KGF56_001148</name>
</gene>
<name>A0AAI9SZP5_9ASCO</name>
<evidence type="ECO:0000313" key="2">
    <source>
        <dbReference type="EMBL" id="KAI3405929.2"/>
    </source>
</evidence>
<feature type="compositionally biased region" description="Polar residues" evidence="1">
    <location>
        <begin position="1"/>
        <end position="17"/>
    </location>
</feature>
<feature type="compositionally biased region" description="Acidic residues" evidence="1">
    <location>
        <begin position="26"/>
        <end position="37"/>
    </location>
</feature>
<feature type="region of interest" description="Disordered" evidence="1">
    <location>
        <begin position="1"/>
        <end position="43"/>
    </location>
</feature>
<evidence type="ECO:0000256" key="1">
    <source>
        <dbReference type="SAM" id="MobiDB-lite"/>
    </source>
</evidence>
<organism evidence="2 3">
    <name type="scientific">Candida oxycetoniae</name>
    <dbReference type="NCBI Taxonomy" id="497107"/>
    <lineage>
        <taxon>Eukaryota</taxon>
        <taxon>Fungi</taxon>
        <taxon>Dikarya</taxon>
        <taxon>Ascomycota</taxon>
        <taxon>Saccharomycotina</taxon>
        <taxon>Pichiomycetes</taxon>
        <taxon>Debaryomycetaceae</taxon>
        <taxon>Candida/Lodderomyces clade</taxon>
        <taxon>Candida</taxon>
    </lineage>
</organism>
<accession>A0AAI9SZP5</accession>
<dbReference type="Proteomes" id="UP001202479">
    <property type="component" value="Unassembled WGS sequence"/>
</dbReference>